<dbReference type="InterPro" id="IPR036397">
    <property type="entry name" value="RNaseH_sf"/>
</dbReference>
<sequence length="47" mass="5493">MESGLIQDDNAPIHREQGVTERFDEYVNDVNHMLWPLQSPDHNPIYA</sequence>
<dbReference type="GO" id="GO:0003676">
    <property type="term" value="F:nucleic acid binding"/>
    <property type="evidence" value="ECO:0007669"/>
    <property type="project" value="InterPro"/>
</dbReference>
<reference evidence="1" key="1">
    <citation type="submission" date="2014-11" db="EMBL/GenBank/DDBJ databases">
        <authorList>
            <person name="Amaro Gonzalez C."/>
        </authorList>
    </citation>
    <scope>NUCLEOTIDE SEQUENCE</scope>
</reference>
<evidence type="ECO:0008006" key="2">
    <source>
        <dbReference type="Google" id="ProtNLM"/>
    </source>
</evidence>
<protein>
    <recommendedName>
        <fullName evidence="2">Tc1-like transposase DDE domain-containing protein</fullName>
    </recommendedName>
</protein>
<accession>A0A0E9VGM2</accession>
<evidence type="ECO:0000313" key="1">
    <source>
        <dbReference type="EMBL" id="JAH76338.1"/>
    </source>
</evidence>
<dbReference type="EMBL" id="GBXM01032239">
    <property type="protein sequence ID" value="JAH76338.1"/>
    <property type="molecule type" value="Transcribed_RNA"/>
</dbReference>
<dbReference type="AlphaFoldDB" id="A0A0E9VGM2"/>
<proteinExistence type="predicted"/>
<dbReference type="Gene3D" id="3.30.420.10">
    <property type="entry name" value="Ribonuclease H-like superfamily/Ribonuclease H"/>
    <property type="match status" value="1"/>
</dbReference>
<organism evidence="1">
    <name type="scientific">Anguilla anguilla</name>
    <name type="common">European freshwater eel</name>
    <name type="synonym">Muraena anguilla</name>
    <dbReference type="NCBI Taxonomy" id="7936"/>
    <lineage>
        <taxon>Eukaryota</taxon>
        <taxon>Metazoa</taxon>
        <taxon>Chordata</taxon>
        <taxon>Craniata</taxon>
        <taxon>Vertebrata</taxon>
        <taxon>Euteleostomi</taxon>
        <taxon>Actinopterygii</taxon>
        <taxon>Neopterygii</taxon>
        <taxon>Teleostei</taxon>
        <taxon>Anguilliformes</taxon>
        <taxon>Anguillidae</taxon>
        <taxon>Anguilla</taxon>
    </lineage>
</organism>
<reference evidence="1" key="2">
    <citation type="journal article" date="2015" name="Fish Shellfish Immunol.">
        <title>Early steps in the European eel (Anguilla anguilla)-Vibrio vulnificus interaction in the gills: Role of the RtxA13 toxin.</title>
        <authorList>
            <person name="Callol A."/>
            <person name="Pajuelo D."/>
            <person name="Ebbesson L."/>
            <person name="Teles M."/>
            <person name="MacKenzie S."/>
            <person name="Amaro C."/>
        </authorList>
    </citation>
    <scope>NUCLEOTIDE SEQUENCE</scope>
</reference>
<name>A0A0E9VGM2_ANGAN</name>